<dbReference type="Proteomes" id="UP000001568">
    <property type="component" value="Chromosome 2"/>
</dbReference>
<protein>
    <recommendedName>
        <fullName evidence="6">Sister chromatid cohesion protein</fullName>
    </recommendedName>
</protein>
<dbReference type="GO" id="GO:0034087">
    <property type="term" value="P:establishment of mitotic sister chromatid cohesion"/>
    <property type="evidence" value="ECO:0007669"/>
    <property type="project" value="TreeGrafter"/>
</dbReference>
<dbReference type="Pfam" id="PF12830">
    <property type="entry name" value="Nipped-B_C"/>
    <property type="match status" value="1"/>
</dbReference>
<dbReference type="GO" id="GO:0140588">
    <property type="term" value="P:chromatin looping"/>
    <property type="evidence" value="ECO:0007669"/>
    <property type="project" value="InterPro"/>
</dbReference>
<dbReference type="GeneID" id="5000131"/>
<dbReference type="GO" id="GO:0071169">
    <property type="term" value="P:establishment of protein localization to chromatin"/>
    <property type="evidence" value="ECO:0007669"/>
    <property type="project" value="TreeGrafter"/>
</dbReference>
<evidence type="ECO:0000259" key="8">
    <source>
        <dbReference type="Pfam" id="PF12830"/>
    </source>
</evidence>
<name>A4RSL6_OSTLU</name>
<dbReference type="GO" id="GO:0061775">
    <property type="term" value="F:cohesin loader activity"/>
    <property type="evidence" value="ECO:0007669"/>
    <property type="project" value="InterPro"/>
</dbReference>
<comment type="similarity">
    <text evidence="2 6">Belongs to the SCC2/Nipped-B family.</text>
</comment>
<dbReference type="eggNOG" id="KOG1020">
    <property type="taxonomic scope" value="Eukaryota"/>
</dbReference>
<dbReference type="InterPro" id="IPR011989">
    <property type="entry name" value="ARM-like"/>
</dbReference>
<gene>
    <name evidence="9" type="ORF">OSTLU_30206</name>
</gene>
<dbReference type="PANTHER" id="PTHR21704">
    <property type="entry name" value="NIPPED-B-LIKE PROTEIN DELANGIN SCC2-RELATED"/>
    <property type="match status" value="1"/>
</dbReference>
<dbReference type="OrthoDB" id="418242at2759"/>
<evidence type="ECO:0000256" key="7">
    <source>
        <dbReference type="SAM" id="MobiDB-lite"/>
    </source>
</evidence>
<evidence type="ECO:0000256" key="4">
    <source>
        <dbReference type="ARBA" id="ARBA00023242"/>
    </source>
</evidence>
<evidence type="ECO:0000256" key="3">
    <source>
        <dbReference type="ARBA" id="ARBA00022737"/>
    </source>
</evidence>
<dbReference type="CDD" id="cd23958">
    <property type="entry name" value="SCC2"/>
    <property type="match status" value="1"/>
</dbReference>
<evidence type="ECO:0000256" key="5">
    <source>
        <dbReference type="ARBA" id="ARBA00023306"/>
    </source>
</evidence>
<feature type="region of interest" description="Disordered" evidence="7">
    <location>
        <begin position="1616"/>
        <end position="1710"/>
    </location>
</feature>
<dbReference type="GO" id="GO:0090694">
    <property type="term" value="C:Scc2-Scc4 cohesin loading complex"/>
    <property type="evidence" value="ECO:0007669"/>
    <property type="project" value="TreeGrafter"/>
</dbReference>
<dbReference type="GO" id="GO:0010468">
    <property type="term" value="P:regulation of gene expression"/>
    <property type="evidence" value="ECO:0007669"/>
    <property type="project" value="InterPro"/>
</dbReference>
<evidence type="ECO:0000256" key="6">
    <source>
        <dbReference type="RuleBase" id="RU364107"/>
    </source>
</evidence>
<dbReference type="InterPro" id="IPR016024">
    <property type="entry name" value="ARM-type_fold"/>
</dbReference>
<dbReference type="OMA" id="GSTDWPA"/>
<dbReference type="Gramene" id="ABO94766">
    <property type="protein sequence ID" value="ABO94766"/>
    <property type="gene ID" value="OSTLU_30206"/>
</dbReference>
<feature type="compositionally biased region" description="Basic and acidic residues" evidence="7">
    <location>
        <begin position="966"/>
        <end position="977"/>
    </location>
</feature>
<comment type="subcellular location">
    <subcellularLocation>
        <location evidence="1 6">Nucleus</location>
    </subcellularLocation>
</comment>
<dbReference type="RefSeq" id="XP_001416473.1">
    <property type="nucleotide sequence ID" value="XM_001416436.1"/>
</dbReference>
<reference evidence="9 10" key="1">
    <citation type="journal article" date="2007" name="Proc. Natl. Acad. Sci. U.S.A.">
        <title>The tiny eukaryote Ostreococcus provides genomic insights into the paradox of plankton speciation.</title>
        <authorList>
            <person name="Palenik B."/>
            <person name="Grimwood J."/>
            <person name="Aerts A."/>
            <person name="Rouze P."/>
            <person name="Salamov A."/>
            <person name="Putnam N."/>
            <person name="Dupont C."/>
            <person name="Jorgensen R."/>
            <person name="Derelle E."/>
            <person name="Rombauts S."/>
            <person name="Zhou K."/>
            <person name="Otillar R."/>
            <person name="Merchant S.S."/>
            <person name="Podell S."/>
            <person name="Gaasterland T."/>
            <person name="Napoli C."/>
            <person name="Gendler K."/>
            <person name="Manuell A."/>
            <person name="Tai V."/>
            <person name="Vallon O."/>
            <person name="Piganeau G."/>
            <person name="Jancek S."/>
            <person name="Heijde M."/>
            <person name="Jabbari K."/>
            <person name="Bowler C."/>
            <person name="Lohr M."/>
            <person name="Robbens S."/>
            <person name="Werner G."/>
            <person name="Dubchak I."/>
            <person name="Pazour G.J."/>
            <person name="Ren Q."/>
            <person name="Paulsen I."/>
            <person name="Delwiche C."/>
            <person name="Schmutz J."/>
            <person name="Rokhsar D."/>
            <person name="Van de Peer Y."/>
            <person name="Moreau H."/>
            <person name="Grigoriev I.V."/>
        </authorList>
    </citation>
    <scope>NUCLEOTIDE SEQUENCE [LARGE SCALE GENOMIC DNA]</scope>
    <source>
        <strain evidence="9 10">CCE9901</strain>
    </source>
</reference>
<dbReference type="STRING" id="436017.A4RSL6"/>
<feature type="compositionally biased region" description="Acidic residues" evidence="7">
    <location>
        <begin position="1654"/>
        <end position="1675"/>
    </location>
</feature>
<dbReference type="Gene3D" id="1.25.10.10">
    <property type="entry name" value="Leucine-rich Repeat Variant"/>
    <property type="match status" value="1"/>
</dbReference>
<dbReference type="Pfam" id="PF12765">
    <property type="entry name" value="Cohesin_HEAT"/>
    <property type="match status" value="1"/>
</dbReference>
<dbReference type="InterPro" id="IPR033031">
    <property type="entry name" value="Scc2/Nipped-B"/>
</dbReference>
<feature type="region of interest" description="Disordered" evidence="7">
    <location>
        <begin position="1"/>
        <end position="23"/>
    </location>
</feature>
<keyword evidence="10" id="KW-1185">Reference proteome</keyword>
<sequence length="1710" mass="187080">MIQGSADAMEDGEDDVGRSRGKEVARAIAAPQSVMTTTELVTSIDGEALVADFVRAAEDLCDRIELDDEDASAGDDMDDASGAVMLSELRDFSSRCELLRERGLLKGVGKRDLVKTLSMLERVAKSANETLIAANAQYRGADAQRVLKSLEAIGAYFVILAATDMPKEIYREEGIDEMIECARQHLVRNVFVFYDAGMWNVHRGSDEDGDDVEQDGKKKTPASKSKGVSAPPPPSSSKKSGSGGYKVAKMLGAKIGVIFTHLANLISLLALPDATVLQLTSLAFSAFEIEDVSFVQLKSVELVSSIFTQYSEHRGFVVDNILSSLMKLPTEGRSVRCFNVPGEDSVQIQVLLALLMQCFQATVEFSDDEATMPKADKEGEMTTDVHARAFGSAFYWTNYFWKDLLTRWPKVKAAEHERQIRAVIHNALVDALTCRNLPEWPVANLLVLNLAGNLLGSAGLQCKDSKIREIALDFLGQIASKLRADSKAVEEDAFWRELPRAEDLEFTSNAETLHEKAVMFAHQDAARVRTRVDAQTESALVQADEASADIFAMESIIARYLAENNRGPSSTTFTRDDDADEDDENGAAPREGARMSDDTASHSRVTLNTSAVSYHLCQFARDAERAGVGFRQEVVAGGSRAMYAALHASMVRVADTAKKATNGSLAGLPRELAKSLCLQLNARRPLARQLDVLVQRVTAMLDDASVLVRTSATRAIGGIVNEDPKLLESPDIVRALKIRLKDTGSSVRAAVVDVIGRQMVRNVSLAEKYYDLIEDRVSDVGVSVRKRVVSTLQECLRNPDFTKADKAMQVLAFRILDEEETIRSHVVKIFRELWFSPVALEDEADDEHDDDEDDGDGNNGSDDEDASTAHLATVGHDGIEDNDPIAIRARQMVSVAWGVYRLVSRSGKQKLPLLPTFPVVAIISAVLYPSEDEKVDAWVNVRGMRKVAKRLSVQVLHALIESESDEQSRAPNGERVKSNGAHNGVVVKDEPGTSKSVPMSVKYALGLHILTVVDPCLCLPKRDPSYFAVALQPYLKRVDDDAPFVGEKLQCCMSVVHIVAKHAGRLPAPIAKEIERDLRILLLRHHDKAVIYYACKTLCAVAETRGGKDSGTMSMLKRFVAIVIESISSDEALSVQNKSHCARSLYVLGNIARFGADVVDAAVENGECDISIQDLLRVFRKTLESQPAEEYDLTRGALGACGDLFVARPELMFNRDGGFGKGSFDSIMRAALASSAERGLKEQALTNLSELIREEEFRMTATSGSAAANEVNASTKASVLKSAQKRSRDAEKLQVVNGQSDRSIAGGIAQRYWTDVLALCVDSAYSVRLKGLHLVEVVLRQGLVHPASAFPTLIALQIDPVPSVKRLARKLLKAQVQRHGDFFEHQLTHGVELAYSFKKRLETAARRSESGQKKIADASDGFAFVYSLVNSSRTSRNAFLNTLLRRFETTSGSSDALFLRFLASVVTELPFTSVDETLYVVFQLNRVISLKGGLLLEQLTKGVEASAAKADDAVPDNEFKSDVELACALSVVLLLKSHVKKAYELSDARVASYVPTEATRNAEVVKFDDTVKFETGIVDATAGQSYGSARRAVDTFRDLMTRDASDFAEDMFKETATKRGRKRATKTQADADADAEATPGTPASRRRRRAAVVVDDDDDEEEDEDDDQDENDEDASLPGLRSAGVTTSKKRAVNSAQKAAKPASKKRLKF</sequence>
<keyword evidence="3 6" id="KW-0677">Repeat</keyword>
<accession>A4RSL6</accession>
<dbReference type="KEGG" id="olu:OSTLU_30206"/>
<keyword evidence="4 6" id="KW-0539">Nucleus</keyword>
<dbReference type="InterPro" id="IPR026003">
    <property type="entry name" value="Cohesin_HEAT"/>
</dbReference>
<dbReference type="EMBL" id="CP000582">
    <property type="protein sequence ID" value="ABO94766.1"/>
    <property type="molecule type" value="Genomic_DNA"/>
</dbReference>
<evidence type="ECO:0000256" key="2">
    <source>
        <dbReference type="ARBA" id="ARBA00009252"/>
    </source>
</evidence>
<evidence type="ECO:0000313" key="10">
    <source>
        <dbReference type="Proteomes" id="UP000001568"/>
    </source>
</evidence>
<feature type="region of interest" description="Disordered" evidence="7">
    <location>
        <begin position="567"/>
        <end position="601"/>
    </location>
</feature>
<dbReference type="GO" id="GO:1990414">
    <property type="term" value="P:replication-born double-strand break repair via sister chromatid exchange"/>
    <property type="evidence" value="ECO:0007669"/>
    <property type="project" value="TreeGrafter"/>
</dbReference>
<feature type="compositionally biased region" description="Low complexity" evidence="7">
    <location>
        <begin position="1626"/>
        <end position="1643"/>
    </location>
</feature>
<feature type="region of interest" description="Disordered" evidence="7">
    <location>
        <begin position="964"/>
        <end position="994"/>
    </location>
</feature>
<proteinExistence type="inferred from homology"/>
<dbReference type="GO" id="GO:0003682">
    <property type="term" value="F:chromatin binding"/>
    <property type="evidence" value="ECO:0007669"/>
    <property type="project" value="TreeGrafter"/>
</dbReference>
<feature type="domain" description="Sister chromatid cohesion C-terminal" evidence="8">
    <location>
        <begin position="1306"/>
        <end position="1487"/>
    </location>
</feature>
<feature type="compositionally biased region" description="Basic and acidic residues" evidence="7">
    <location>
        <begin position="591"/>
        <end position="601"/>
    </location>
</feature>
<dbReference type="HOGENOM" id="CLU_000763_2_1_1"/>
<evidence type="ECO:0000256" key="1">
    <source>
        <dbReference type="ARBA" id="ARBA00004123"/>
    </source>
</evidence>
<evidence type="ECO:0000313" key="9">
    <source>
        <dbReference type="EMBL" id="ABO94766.1"/>
    </source>
</evidence>
<feature type="region of interest" description="Disordered" evidence="7">
    <location>
        <begin position="204"/>
        <end position="243"/>
    </location>
</feature>
<keyword evidence="5 6" id="KW-0131">Cell cycle</keyword>
<dbReference type="PANTHER" id="PTHR21704:SF18">
    <property type="entry name" value="NIPPED-B-LIKE PROTEIN"/>
    <property type="match status" value="1"/>
</dbReference>
<dbReference type="InterPro" id="IPR024986">
    <property type="entry name" value="Nipped-B_C"/>
</dbReference>
<feature type="region of interest" description="Disordered" evidence="7">
    <location>
        <begin position="843"/>
        <end position="866"/>
    </location>
</feature>
<organism evidence="9 10">
    <name type="scientific">Ostreococcus lucimarinus (strain CCE9901)</name>
    <dbReference type="NCBI Taxonomy" id="436017"/>
    <lineage>
        <taxon>Eukaryota</taxon>
        <taxon>Viridiplantae</taxon>
        <taxon>Chlorophyta</taxon>
        <taxon>Mamiellophyceae</taxon>
        <taxon>Mamiellales</taxon>
        <taxon>Bathycoccaceae</taxon>
        <taxon>Ostreococcus</taxon>
    </lineage>
</organism>
<dbReference type="SUPFAM" id="SSF48371">
    <property type="entry name" value="ARM repeat"/>
    <property type="match status" value="1"/>
</dbReference>